<reference evidence="10" key="1">
    <citation type="submission" date="2015-07" db="EMBL/GenBank/DDBJ databases">
        <title>Complete genome sequence and phylogenetic analysis of Limnochorda pilosa.</title>
        <authorList>
            <person name="Watanabe M."/>
            <person name="Kojima H."/>
            <person name="Fukui M."/>
        </authorList>
    </citation>
    <scope>NUCLEOTIDE SEQUENCE [LARGE SCALE GENOMIC DNA]</scope>
    <source>
        <strain evidence="10">HC45</strain>
    </source>
</reference>
<feature type="transmembrane region" description="Helical" evidence="7">
    <location>
        <begin position="394"/>
        <end position="417"/>
    </location>
</feature>
<dbReference type="STRING" id="1555112.LIP_2100"/>
<feature type="transmembrane region" description="Helical" evidence="7">
    <location>
        <begin position="52"/>
        <end position="73"/>
    </location>
</feature>
<feature type="domain" description="TRAP C4-dicarboxylate transport system permease DctM subunit" evidence="8">
    <location>
        <begin position="7"/>
        <end position="411"/>
    </location>
</feature>
<feature type="transmembrane region" description="Helical" evidence="7">
    <location>
        <begin position="6"/>
        <end position="31"/>
    </location>
</feature>
<evidence type="ECO:0000256" key="3">
    <source>
        <dbReference type="ARBA" id="ARBA00022519"/>
    </source>
</evidence>
<dbReference type="PATRIC" id="fig|1555112.3.peg.2141"/>
<gene>
    <name evidence="9" type="ORF">LIP_2100</name>
</gene>
<comment type="subcellular location">
    <subcellularLocation>
        <location evidence="1">Cell inner membrane</location>
        <topology evidence="1">Multi-pass membrane protein</topology>
    </subcellularLocation>
</comment>
<feature type="transmembrane region" description="Helical" evidence="7">
    <location>
        <begin position="268"/>
        <end position="292"/>
    </location>
</feature>
<dbReference type="Pfam" id="PF06808">
    <property type="entry name" value="DctM"/>
    <property type="match status" value="1"/>
</dbReference>
<dbReference type="Proteomes" id="UP000065807">
    <property type="component" value="Chromosome"/>
</dbReference>
<feature type="transmembrane region" description="Helical" evidence="7">
    <location>
        <begin position="298"/>
        <end position="322"/>
    </location>
</feature>
<keyword evidence="2" id="KW-1003">Cell membrane</keyword>
<dbReference type="GO" id="GO:0022857">
    <property type="term" value="F:transmembrane transporter activity"/>
    <property type="evidence" value="ECO:0007669"/>
    <property type="project" value="TreeGrafter"/>
</dbReference>
<dbReference type="PIRSF" id="PIRSF006066">
    <property type="entry name" value="HI0050"/>
    <property type="match status" value="1"/>
</dbReference>
<evidence type="ECO:0000313" key="10">
    <source>
        <dbReference type="Proteomes" id="UP000065807"/>
    </source>
</evidence>
<dbReference type="AlphaFoldDB" id="A0A0K2SLD9"/>
<dbReference type="InterPro" id="IPR004681">
    <property type="entry name" value="TRAP_DctM"/>
</dbReference>
<dbReference type="PANTHER" id="PTHR33362">
    <property type="entry name" value="SIALIC ACID TRAP TRANSPORTER PERMEASE PROTEIN SIAT-RELATED"/>
    <property type="match status" value="1"/>
</dbReference>
<name>A0A0K2SLD9_LIMPI</name>
<feature type="transmembrane region" description="Helical" evidence="7">
    <location>
        <begin position="93"/>
        <end position="121"/>
    </location>
</feature>
<dbReference type="PANTHER" id="PTHR33362:SF2">
    <property type="entry name" value="TRAP TRANSPORTER LARGE PERMEASE PROTEIN"/>
    <property type="match status" value="1"/>
</dbReference>
<feature type="transmembrane region" description="Helical" evidence="7">
    <location>
        <begin position="210"/>
        <end position="232"/>
    </location>
</feature>
<dbReference type="GO" id="GO:0005886">
    <property type="term" value="C:plasma membrane"/>
    <property type="evidence" value="ECO:0007669"/>
    <property type="project" value="UniProtKB-SubCell"/>
</dbReference>
<feature type="transmembrane region" description="Helical" evidence="7">
    <location>
        <begin position="354"/>
        <end position="382"/>
    </location>
</feature>
<dbReference type="RefSeq" id="WP_068137533.1">
    <property type="nucleotide sequence ID" value="NZ_AP014924.1"/>
</dbReference>
<evidence type="ECO:0000313" key="9">
    <source>
        <dbReference type="EMBL" id="BAS27941.1"/>
    </source>
</evidence>
<keyword evidence="6 7" id="KW-0472">Membrane</keyword>
<dbReference type="InterPro" id="IPR010656">
    <property type="entry name" value="DctM"/>
</dbReference>
<dbReference type="EMBL" id="AP014924">
    <property type="protein sequence ID" value="BAS27941.1"/>
    <property type="molecule type" value="Genomic_DNA"/>
</dbReference>
<evidence type="ECO:0000256" key="4">
    <source>
        <dbReference type="ARBA" id="ARBA00022692"/>
    </source>
</evidence>
<evidence type="ECO:0000259" key="8">
    <source>
        <dbReference type="Pfam" id="PF06808"/>
    </source>
</evidence>
<evidence type="ECO:0000256" key="2">
    <source>
        <dbReference type="ARBA" id="ARBA00022475"/>
    </source>
</evidence>
<evidence type="ECO:0000256" key="6">
    <source>
        <dbReference type="ARBA" id="ARBA00023136"/>
    </source>
</evidence>
<protein>
    <submittedName>
        <fullName evidence="9">C4-dicarboxylate ABC transporter permease</fullName>
    </submittedName>
</protein>
<keyword evidence="10" id="KW-1185">Reference proteome</keyword>
<feature type="transmembrane region" description="Helical" evidence="7">
    <location>
        <begin position="238"/>
        <end position="256"/>
    </location>
</feature>
<keyword evidence="5 7" id="KW-1133">Transmembrane helix</keyword>
<accession>A0A0K2SLD9</accession>
<reference evidence="10" key="2">
    <citation type="journal article" date="2016" name="Int. J. Syst. Evol. Microbiol.">
        <title>Complete genome sequence and cell structure of Limnochorda pilosa, a Gram-negative spore-former within the phylum Firmicutes.</title>
        <authorList>
            <person name="Watanabe M."/>
            <person name="Kojima H."/>
            <person name="Fukui M."/>
        </authorList>
    </citation>
    <scope>NUCLEOTIDE SEQUENCE [LARGE SCALE GENOMIC DNA]</scope>
    <source>
        <strain evidence="10">HC45</strain>
    </source>
</reference>
<dbReference type="KEGG" id="lpil:LIP_2100"/>
<evidence type="ECO:0000256" key="7">
    <source>
        <dbReference type="SAM" id="Phobius"/>
    </source>
</evidence>
<keyword evidence="4 7" id="KW-0812">Transmembrane</keyword>
<dbReference type="OrthoDB" id="9785600at2"/>
<organism evidence="9 10">
    <name type="scientific">Limnochorda pilosa</name>
    <dbReference type="NCBI Taxonomy" id="1555112"/>
    <lineage>
        <taxon>Bacteria</taxon>
        <taxon>Bacillati</taxon>
        <taxon>Bacillota</taxon>
        <taxon>Limnochordia</taxon>
        <taxon>Limnochordales</taxon>
        <taxon>Limnochordaceae</taxon>
        <taxon>Limnochorda</taxon>
    </lineage>
</organism>
<keyword evidence="3" id="KW-0997">Cell inner membrane</keyword>
<sequence>MTVLASSFVLLLVLGMPIAFSLGLAGVAYVVTHTSLPVLVAFQRMFTGVDSFPFMAIPFFMLAGALMNAGGLADRIIVLSRALVGHLPGGLANVSIVASMFFAGVSGSSVADASGLGSILIPAMKREKYGSGFSAAVNATSSTVGIIIPPSIPMILTGVATALSIRELFFGGAVPGILAGLSMLALTTVISRRRGYAHYRRATGGELARAILQGLPALFMVVIILGGIMGGIFTPTEASVVAVLYALILGLIYREITWQRLKDALLDSAVSAAVVMMVISTAALITWLLAYSMVPQRLAAALSTVISSPTVLLLILGVAFLVAGTFLDVSPGVILFGPILLPVVQAVGADPIHFAVIMVFALAIGLFTPPVGTTLIISSYLAKVPVLQVARESLPYLVVMVILLFVIIFVDDLALWLPGLLFH</sequence>
<feature type="transmembrane region" description="Helical" evidence="7">
    <location>
        <begin position="168"/>
        <end position="190"/>
    </location>
</feature>
<evidence type="ECO:0000256" key="1">
    <source>
        <dbReference type="ARBA" id="ARBA00004429"/>
    </source>
</evidence>
<proteinExistence type="predicted"/>
<evidence type="ECO:0000256" key="5">
    <source>
        <dbReference type="ARBA" id="ARBA00022989"/>
    </source>
</evidence>
<dbReference type="NCBIfam" id="TIGR00786">
    <property type="entry name" value="dctM"/>
    <property type="match status" value="1"/>
</dbReference>
<feature type="transmembrane region" description="Helical" evidence="7">
    <location>
        <begin position="329"/>
        <end position="348"/>
    </location>
</feature>